<sequence length="1056" mass="121602">MARILREYLNNTRNFIRCVEELTQFLNYYNLKLEIFIEKMESLSKLFQRSDTILKMVKEFTVNFKAEIFELRNIFSENGTIIKKTRDKILNLNELFKFIIEALKNLEENAREIMQKFQLLRPLSQNTEITAIHSKNEGRGLAIIAREINHLVALSQKQFEEFDTSLKNLRKISQTVVVDLKKSTEVSDISSEIFLKAIESLQKIDDLNKSIQKITTRVESGLDTFSTLQRGISEKLATMKEQLFKSLNMVDKISTETSEVNSLAQILNDLYILNSRTGLNVPTVNIQFNYLLNENLAALNKISAGSLPVFSLESVYSETNKIIKQILVLNEMSNDTKKLSEELLQVMSEIIRFQGQIEKYFTEVKDLFTSLKECGKILTAEMFSLEKVIFGSAKVFSKIRMLSIFARLEEGRSLKSQSIITPVVRELSKLSSETQILFTALENMTGRLKKSAIELSNVSLEESPRFKTPDYTRIKLFFDDLSRIFEEKMIYNREINEIIEEFRQNNLFLNRLWEEYGSSTRRVIELSEKLKSLITEPQNLPSILRNRKVIRSHLSSDPLTLKGDQKTDANSHQVIVNSLTGLFQFGKGVDVIPGLCEDYEISADGLEYTFRIKRDLRYGNGQRLRIEDVKEGLIRALSGPNANFFEMIKGTEEFLKTKNPDVLGIKILDPQTIKIELEYPFLPILANLATNVADPYIDGEYPIGTGPFRVSEWEKNKRISLVANEFYYEGRPSIDELEFLIIKDDDHCYELFKKGALSIYRPGEKNLKKIKSETPELLFTVPELSIQYLAFNCQKFPFNNRLVRQAINFAIDREKMVEKFLRESAIPARGIFPPSIRVYNDKLKLYSYDPSKSRELLNQAGFPNGLPDIYPLDVSDSLTTIRRAEFISSALSEIGIKITINPLPWKVLLEKSYQGNSLLSLQGWVGDNGDPDNFLYPLFHTKSFGYPGNTFFFSEPEIDEMLEQARKIRNLSQRIDYYRTLEEKILKEAPGVFLYHSLENVAIQREVLGISPHPLSLIRAKYACILENEAGIIEADNIPQAGEMYYERHHFAQTKI</sequence>
<dbReference type="SUPFAM" id="SSF58104">
    <property type="entry name" value="Methyl-accepting chemotaxis protein (MCP) signaling domain"/>
    <property type="match status" value="1"/>
</dbReference>
<dbReference type="Gene3D" id="3.10.105.10">
    <property type="entry name" value="Dipeptide-binding Protein, Domain 3"/>
    <property type="match status" value="1"/>
</dbReference>
<dbReference type="EMBL" id="DTGZ01000008">
    <property type="protein sequence ID" value="HGV96756.1"/>
    <property type="molecule type" value="Genomic_DNA"/>
</dbReference>
<dbReference type="InterPro" id="IPR039424">
    <property type="entry name" value="SBP_5"/>
</dbReference>
<dbReference type="GO" id="GO:1904680">
    <property type="term" value="F:peptide transmembrane transporter activity"/>
    <property type="evidence" value="ECO:0007669"/>
    <property type="project" value="TreeGrafter"/>
</dbReference>
<dbReference type="CDD" id="cd00995">
    <property type="entry name" value="PBP2_NikA_DppA_OppA_like"/>
    <property type="match status" value="1"/>
</dbReference>
<protein>
    <recommendedName>
        <fullName evidence="2">Solute-binding protein family 5 domain-containing protein</fullName>
    </recommendedName>
</protein>
<organism evidence="3">
    <name type="scientific">candidate division WOR-3 bacterium</name>
    <dbReference type="NCBI Taxonomy" id="2052148"/>
    <lineage>
        <taxon>Bacteria</taxon>
        <taxon>Bacteria division WOR-3</taxon>
    </lineage>
</organism>
<dbReference type="InterPro" id="IPR000914">
    <property type="entry name" value="SBP_5_dom"/>
</dbReference>
<dbReference type="AlphaFoldDB" id="A0A7C4XJ30"/>
<keyword evidence="1" id="KW-0175">Coiled coil</keyword>
<dbReference type="Gene3D" id="3.40.190.10">
    <property type="entry name" value="Periplasmic binding protein-like II"/>
    <property type="match status" value="1"/>
</dbReference>
<dbReference type="GO" id="GO:0015833">
    <property type="term" value="P:peptide transport"/>
    <property type="evidence" value="ECO:0007669"/>
    <property type="project" value="TreeGrafter"/>
</dbReference>
<dbReference type="SUPFAM" id="SSF53850">
    <property type="entry name" value="Periplasmic binding protein-like II"/>
    <property type="match status" value="1"/>
</dbReference>
<feature type="coiled-coil region" evidence="1">
    <location>
        <begin position="89"/>
        <end position="116"/>
    </location>
</feature>
<dbReference type="Gene3D" id="1.10.287.950">
    <property type="entry name" value="Methyl-accepting chemotaxis protein"/>
    <property type="match status" value="1"/>
</dbReference>
<dbReference type="Pfam" id="PF00496">
    <property type="entry name" value="SBP_bac_5"/>
    <property type="match status" value="1"/>
</dbReference>
<proteinExistence type="predicted"/>
<comment type="caution">
    <text evidence="3">The sequence shown here is derived from an EMBL/GenBank/DDBJ whole genome shotgun (WGS) entry which is preliminary data.</text>
</comment>
<accession>A0A7C4XJ30</accession>
<name>A0A7C4XJ30_UNCW3</name>
<gene>
    <name evidence="3" type="ORF">ENV60_00460</name>
</gene>
<dbReference type="PANTHER" id="PTHR30290">
    <property type="entry name" value="PERIPLASMIC BINDING COMPONENT OF ABC TRANSPORTER"/>
    <property type="match status" value="1"/>
</dbReference>
<evidence type="ECO:0000259" key="2">
    <source>
        <dbReference type="Pfam" id="PF00496"/>
    </source>
</evidence>
<evidence type="ECO:0000313" key="3">
    <source>
        <dbReference type="EMBL" id="HGV96756.1"/>
    </source>
</evidence>
<dbReference type="Gene3D" id="3.90.76.10">
    <property type="entry name" value="Dipeptide-binding Protein, Domain 1"/>
    <property type="match status" value="1"/>
</dbReference>
<reference evidence="3" key="1">
    <citation type="journal article" date="2020" name="mSystems">
        <title>Genome- and Community-Level Interaction Insights into Carbon Utilization and Element Cycling Functions of Hydrothermarchaeota in Hydrothermal Sediment.</title>
        <authorList>
            <person name="Zhou Z."/>
            <person name="Liu Y."/>
            <person name="Xu W."/>
            <person name="Pan J."/>
            <person name="Luo Z.H."/>
            <person name="Li M."/>
        </authorList>
    </citation>
    <scope>NUCLEOTIDE SEQUENCE [LARGE SCALE GENOMIC DNA]</scope>
    <source>
        <strain evidence="3">SpSt-774</strain>
    </source>
</reference>
<feature type="domain" description="Solute-binding protein family 5" evidence="2">
    <location>
        <begin position="591"/>
        <end position="943"/>
    </location>
</feature>
<evidence type="ECO:0000256" key="1">
    <source>
        <dbReference type="SAM" id="Coils"/>
    </source>
</evidence>